<comment type="caution">
    <text evidence="1">The sequence shown here is derived from an EMBL/GenBank/DDBJ whole genome shotgun (WGS) entry which is preliminary data.</text>
</comment>
<accession>A0A9N9P4F2</accession>
<evidence type="ECO:0000313" key="2">
    <source>
        <dbReference type="Proteomes" id="UP000789759"/>
    </source>
</evidence>
<protein>
    <submittedName>
        <fullName evidence="1">14665_t:CDS:1</fullName>
    </submittedName>
</protein>
<organism evidence="1 2">
    <name type="scientific">Cetraspora pellucida</name>
    <dbReference type="NCBI Taxonomy" id="1433469"/>
    <lineage>
        <taxon>Eukaryota</taxon>
        <taxon>Fungi</taxon>
        <taxon>Fungi incertae sedis</taxon>
        <taxon>Mucoromycota</taxon>
        <taxon>Glomeromycotina</taxon>
        <taxon>Glomeromycetes</taxon>
        <taxon>Diversisporales</taxon>
        <taxon>Gigasporaceae</taxon>
        <taxon>Cetraspora</taxon>
    </lineage>
</organism>
<proteinExistence type="predicted"/>
<dbReference type="Proteomes" id="UP000789759">
    <property type="component" value="Unassembled WGS sequence"/>
</dbReference>
<reference evidence="1" key="1">
    <citation type="submission" date="2021-06" db="EMBL/GenBank/DDBJ databases">
        <authorList>
            <person name="Kallberg Y."/>
            <person name="Tangrot J."/>
            <person name="Rosling A."/>
        </authorList>
    </citation>
    <scope>NUCLEOTIDE SEQUENCE</scope>
    <source>
        <strain evidence="1">FL966</strain>
    </source>
</reference>
<name>A0A9N9P4F2_9GLOM</name>
<dbReference type="EMBL" id="CAJVQA010032087">
    <property type="protein sequence ID" value="CAG8802685.1"/>
    <property type="molecule type" value="Genomic_DNA"/>
</dbReference>
<gene>
    <name evidence="1" type="ORF">CPELLU_LOCUS17834</name>
</gene>
<keyword evidence="2" id="KW-1185">Reference proteome</keyword>
<dbReference type="OrthoDB" id="2371194at2759"/>
<evidence type="ECO:0000313" key="1">
    <source>
        <dbReference type="EMBL" id="CAG8802685.1"/>
    </source>
</evidence>
<dbReference type="AlphaFoldDB" id="A0A9N9P4F2"/>
<sequence>KVQAKVLYINTTDFLGNGKPFLKASQTFYNSSHERQRNLYSIEEKCQAMELARRTSNTYAANHYSLDLMMLGQWVKLFSQGTTSKKNSRRVGSGRHAFFPEEEAQLYE</sequence>
<feature type="non-terminal residue" evidence="1">
    <location>
        <position position="1"/>
    </location>
</feature>